<dbReference type="Pfam" id="PF00566">
    <property type="entry name" value="RabGAP-TBC"/>
    <property type="match status" value="1"/>
</dbReference>
<dbReference type="GO" id="GO:0006888">
    <property type="term" value="P:endoplasmic reticulum to Golgi vesicle-mediated transport"/>
    <property type="evidence" value="ECO:0007669"/>
    <property type="project" value="TreeGrafter"/>
</dbReference>
<keyword evidence="2" id="KW-1133">Transmembrane helix</keyword>
<accession>A0A443RRB8</accession>
<dbReference type="Gene3D" id="1.10.472.80">
    <property type="entry name" value="Ypt/Rab-GAP domain of gyp1p, domain 3"/>
    <property type="match status" value="1"/>
</dbReference>
<protein>
    <submittedName>
        <fullName evidence="4">TBC1 domain family member 20-like protein</fullName>
    </submittedName>
</protein>
<dbReference type="PANTHER" id="PTHR20913:SF7">
    <property type="entry name" value="RE60063P"/>
    <property type="match status" value="1"/>
</dbReference>
<evidence type="ECO:0000313" key="4">
    <source>
        <dbReference type="EMBL" id="RWS17795.1"/>
    </source>
</evidence>
<dbReference type="STRING" id="1965070.A0A443RRB8"/>
<keyword evidence="2" id="KW-0472">Membrane</keyword>
<dbReference type="Proteomes" id="UP000285301">
    <property type="component" value="Unassembled WGS sequence"/>
</dbReference>
<organism evidence="4 5">
    <name type="scientific">Dinothrombium tinctorium</name>
    <dbReference type="NCBI Taxonomy" id="1965070"/>
    <lineage>
        <taxon>Eukaryota</taxon>
        <taxon>Metazoa</taxon>
        <taxon>Ecdysozoa</taxon>
        <taxon>Arthropoda</taxon>
        <taxon>Chelicerata</taxon>
        <taxon>Arachnida</taxon>
        <taxon>Acari</taxon>
        <taxon>Acariformes</taxon>
        <taxon>Trombidiformes</taxon>
        <taxon>Prostigmata</taxon>
        <taxon>Anystina</taxon>
        <taxon>Parasitengona</taxon>
        <taxon>Trombidioidea</taxon>
        <taxon>Trombidiidae</taxon>
        <taxon>Dinothrombium</taxon>
    </lineage>
</organism>
<dbReference type="InterPro" id="IPR000195">
    <property type="entry name" value="Rab-GAP-TBC_dom"/>
</dbReference>
<evidence type="ECO:0000256" key="2">
    <source>
        <dbReference type="SAM" id="Phobius"/>
    </source>
</evidence>
<evidence type="ECO:0000313" key="5">
    <source>
        <dbReference type="Proteomes" id="UP000285301"/>
    </source>
</evidence>
<keyword evidence="2" id="KW-0812">Transmembrane</keyword>
<evidence type="ECO:0000259" key="3">
    <source>
        <dbReference type="PROSITE" id="PS50086"/>
    </source>
</evidence>
<dbReference type="InterPro" id="IPR035969">
    <property type="entry name" value="Rab-GAP_TBC_sf"/>
</dbReference>
<proteinExistence type="predicted"/>
<dbReference type="GO" id="GO:0005789">
    <property type="term" value="C:endoplasmic reticulum membrane"/>
    <property type="evidence" value="ECO:0007669"/>
    <property type="project" value="TreeGrafter"/>
</dbReference>
<dbReference type="AlphaFoldDB" id="A0A443RRB8"/>
<dbReference type="OrthoDB" id="206700at2759"/>
<keyword evidence="5" id="KW-1185">Reference proteome</keyword>
<dbReference type="Gene3D" id="1.10.8.1310">
    <property type="match status" value="1"/>
</dbReference>
<sequence length="419" mass="48608">MATNTETTTSSDSYITCTDCNTNELTSSTDEFVTAFSDNDENGEQNDDETCKDILSLETSNDDLFQDIDSETVVDEYSEEEKQKALLIVECLKRNDVRNLRKLGRTKAGFVCDVLRRMVWPKICKVDVIATSPRPDSEEMSKHPFYTQVVLDVNRSLKRFPPSIAENHRLAMQQQLITLIMRVLMKNPSFHYYQGYHDICITFLLILGEEAAFHCVNTVSKSHLSVFMEKTMESTADLLDIIPLIVRQENERLADFLEQSEVGNIFCLSWIITWFSHVLRNYQTVGRLFDLFLVSDKHMSLYLTSSIILFKAEDILKLNCDLATVHHYLTRTVESEESLPFEKLIDEAQSLLEKYPPQEMVEKQIENKKREQQNVQKFSNFWNIFNIRYLLRKTTSIGFISLAVLVVVSATIFQYWRNK</sequence>
<feature type="domain" description="Rab-GAP TBC" evidence="3">
    <location>
        <begin position="110"/>
        <end position="296"/>
    </location>
</feature>
<name>A0A443RRB8_9ACAR</name>
<feature type="transmembrane region" description="Helical" evidence="2">
    <location>
        <begin position="397"/>
        <end position="416"/>
    </location>
</feature>
<dbReference type="PROSITE" id="PS50086">
    <property type="entry name" value="TBC_RABGAP"/>
    <property type="match status" value="1"/>
</dbReference>
<reference evidence="4 5" key="1">
    <citation type="journal article" date="2018" name="Gigascience">
        <title>Genomes of trombidid mites reveal novel predicted allergens and laterally-transferred genes associated with secondary metabolism.</title>
        <authorList>
            <person name="Dong X."/>
            <person name="Chaisiri K."/>
            <person name="Xia D."/>
            <person name="Armstrong S.D."/>
            <person name="Fang Y."/>
            <person name="Donnelly M.J."/>
            <person name="Kadowaki T."/>
            <person name="McGarry J.W."/>
            <person name="Darby A.C."/>
            <person name="Makepeace B.L."/>
        </authorList>
    </citation>
    <scope>NUCLEOTIDE SEQUENCE [LARGE SCALE GENOMIC DNA]</scope>
    <source>
        <strain evidence="4">UoL-WK</strain>
    </source>
</reference>
<dbReference type="GO" id="GO:0005096">
    <property type="term" value="F:GTPase activator activity"/>
    <property type="evidence" value="ECO:0007669"/>
    <property type="project" value="UniProtKB-KW"/>
</dbReference>
<evidence type="ECO:0000256" key="1">
    <source>
        <dbReference type="ARBA" id="ARBA00022468"/>
    </source>
</evidence>
<dbReference type="EMBL" id="NCKU01000034">
    <property type="protein sequence ID" value="RWS17795.1"/>
    <property type="molecule type" value="Genomic_DNA"/>
</dbReference>
<comment type="caution">
    <text evidence="4">The sequence shown here is derived from an EMBL/GenBank/DDBJ whole genome shotgun (WGS) entry which is preliminary data.</text>
</comment>
<dbReference type="SUPFAM" id="SSF47923">
    <property type="entry name" value="Ypt/Rab-GAP domain of gyp1p"/>
    <property type="match status" value="2"/>
</dbReference>
<gene>
    <name evidence="4" type="ORF">B4U79_01674</name>
</gene>
<dbReference type="InterPro" id="IPR045913">
    <property type="entry name" value="TBC20/Gyp8-like"/>
</dbReference>
<dbReference type="PANTHER" id="PTHR20913">
    <property type="entry name" value="TBC1 DOMAIN FAMILY MEMBER 20/GTPASE"/>
    <property type="match status" value="1"/>
</dbReference>
<keyword evidence="1" id="KW-0343">GTPase activation</keyword>
<dbReference type="FunFam" id="1.10.8.1310:FF:000001">
    <property type="entry name" value="TBC1 domain family, member 20"/>
    <property type="match status" value="1"/>
</dbReference>
<dbReference type="SMART" id="SM00164">
    <property type="entry name" value="TBC"/>
    <property type="match status" value="1"/>
</dbReference>